<dbReference type="InterPro" id="IPR010465">
    <property type="entry name" value="Drf_DAD"/>
</dbReference>
<evidence type="ECO:0000256" key="4">
    <source>
        <dbReference type="ARBA" id="ARBA00023054"/>
    </source>
</evidence>
<evidence type="ECO:0000259" key="7">
    <source>
        <dbReference type="PROSITE" id="PS51231"/>
    </source>
</evidence>
<reference evidence="10" key="4">
    <citation type="submission" date="2025-08" db="UniProtKB">
        <authorList>
            <consortium name="Ensembl"/>
        </authorList>
    </citation>
    <scope>IDENTIFICATION</scope>
</reference>
<feature type="compositionally biased region" description="Basic and acidic residues" evidence="6">
    <location>
        <begin position="928"/>
        <end position="955"/>
    </location>
</feature>
<evidence type="ECO:0000256" key="1">
    <source>
        <dbReference type="ARBA" id="ARBA00004496"/>
    </source>
</evidence>
<dbReference type="SMART" id="SM01139">
    <property type="entry name" value="Drf_FH3"/>
    <property type="match status" value="1"/>
</dbReference>
<dbReference type="FunFam" id="1.20.58.630:FF:000001">
    <property type="entry name" value="Diaphanous related formin 1"/>
    <property type="match status" value="1"/>
</dbReference>
<dbReference type="Pfam" id="PF06371">
    <property type="entry name" value="Drf_GBD"/>
    <property type="match status" value="1"/>
</dbReference>
<dbReference type="Gene3D" id="1.10.20.40">
    <property type="entry name" value="Formin, diaphanous GTPase-binding domain"/>
    <property type="match status" value="1"/>
</dbReference>
<dbReference type="Gene3D" id="1.25.10.10">
    <property type="entry name" value="Leucine-rich Repeat Variant"/>
    <property type="match status" value="1"/>
</dbReference>
<evidence type="ECO:0000313" key="10">
    <source>
        <dbReference type="Ensembl" id="ENSCMIP00000009599.1"/>
    </source>
</evidence>
<evidence type="ECO:0000259" key="8">
    <source>
        <dbReference type="PROSITE" id="PS51232"/>
    </source>
</evidence>
<dbReference type="InterPro" id="IPR042201">
    <property type="entry name" value="FH2_Formin_sf"/>
</dbReference>
<reference evidence="11" key="3">
    <citation type="journal article" date="2014" name="Nature">
        <title>Elephant shark genome provides unique insights into gnathostome evolution.</title>
        <authorList>
            <consortium name="International Elephant Shark Genome Sequencing Consortium"/>
            <person name="Venkatesh B."/>
            <person name="Lee A.P."/>
            <person name="Ravi V."/>
            <person name="Maurya A.K."/>
            <person name="Lian M.M."/>
            <person name="Swann J.B."/>
            <person name="Ohta Y."/>
            <person name="Flajnik M.F."/>
            <person name="Sutoh Y."/>
            <person name="Kasahara M."/>
            <person name="Hoon S."/>
            <person name="Gangu V."/>
            <person name="Roy S.W."/>
            <person name="Irimia M."/>
            <person name="Korzh V."/>
            <person name="Kondrychyn I."/>
            <person name="Lim Z.W."/>
            <person name="Tay B.H."/>
            <person name="Tohari S."/>
            <person name="Kong K.W."/>
            <person name="Ho S."/>
            <person name="Lorente-Galdos B."/>
            <person name="Quilez J."/>
            <person name="Marques-Bonet T."/>
            <person name="Raney B.J."/>
            <person name="Ingham P.W."/>
            <person name="Tay A."/>
            <person name="Hillier L.W."/>
            <person name="Minx P."/>
            <person name="Boehm T."/>
            <person name="Wilson R.K."/>
            <person name="Brenner S."/>
            <person name="Warren W.C."/>
        </authorList>
    </citation>
    <scope>NUCLEOTIDE SEQUENCE [LARGE SCALE GENOMIC DNA]</scope>
</reference>
<dbReference type="InterPro" id="IPR014768">
    <property type="entry name" value="GBD/FH3_dom"/>
</dbReference>
<name>A0A4W3HJ63_CALMI</name>
<dbReference type="PANTHER" id="PTHR45691">
    <property type="entry name" value="PROTEIN DIAPHANOUS"/>
    <property type="match status" value="1"/>
</dbReference>
<dbReference type="AlphaFoldDB" id="A0A4W3HJ63"/>
<dbReference type="Ensembl" id="ENSCMIT00000009860.1">
    <property type="protein sequence ID" value="ENSCMIP00000009599.1"/>
    <property type="gene ID" value="ENSCMIG00000004543.1"/>
</dbReference>
<comment type="subcellular location">
    <subcellularLocation>
        <location evidence="1">Cytoplasm</location>
    </subcellularLocation>
</comment>
<feature type="region of interest" description="Disordered" evidence="6">
    <location>
        <begin position="50"/>
        <end position="72"/>
    </location>
</feature>
<feature type="compositionally biased region" description="Pro residues" evidence="6">
    <location>
        <begin position="526"/>
        <end position="547"/>
    </location>
</feature>
<comment type="similarity">
    <text evidence="2">Belongs to the formin homology family. Diaphanous subfamily.</text>
</comment>
<dbReference type="GO" id="GO:0005737">
    <property type="term" value="C:cytoplasm"/>
    <property type="evidence" value="ECO:0007669"/>
    <property type="project" value="UniProtKB-SubCell"/>
</dbReference>
<dbReference type="SUPFAM" id="SSF48371">
    <property type="entry name" value="ARM repeat"/>
    <property type="match status" value="1"/>
</dbReference>
<dbReference type="GO" id="GO:0030041">
    <property type="term" value="P:actin filament polymerization"/>
    <property type="evidence" value="ECO:0007669"/>
    <property type="project" value="TreeGrafter"/>
</dbReference>
<reference evidence="11" key="2">
    <citation type="journal article" date="2007" name="PLoS Biol.">
        <title>Survey sequencing and comparative analysis of the elephant shark (Callorhinchus milii) genome.</title>
        <authorList>
            <person name="Venkatesh B."/>
            <person name="Kirkness E.F."/>
            <person name="Loh Y.H."/>
            <person name="Halpern A.L."/>
            <person name="Lee A.P."/>
            <person name="Johnson J."/>
            <person name="Dandona N."/>
            <person name="Viswanathan L.D."/>
            <person name="Tay A."/>
            <person name="Venter J.C."/>
            <person name="Strausberg R.L."/>
            <person name="Brenner S."/>
        </authorList>
    </citation>
    <scope>NUCLEOTIDE SEQUENCE [LARGE SCALE GENOMIC DNA]</scope>
</reference>
<dbReference type="SUPFAM" id="SSF101447">
    <property type="entry name" value="Formin homology 2 domain (FH2 domain)"/>
    <property type="match status" value="1"/>
</dbReference>
<sequence>MLRKKVPGGSAGGHSGAAPGTQCEEAEKRNKFHLNIKTLTDDVLDKFASIRKPSSRRDRPTIPNFKCPPLSNGDWPAISPEYDEFSSNQLPEKEVLSLFEKMMEDMNLNEDRKAPLREKDINTKREMVMQYVSAASKTGGLKSRQYMTILPQEFIHELKSGVADERLFSSLESLRVSLTSNPVSWVENFGNEGLGLLLDALEKVLDKNQEKIDKKSQHKVIQCLRAFMNNKYGLERILGEERSLSLLARAVDPRQPNMMTDAVKLLSAICIVGEENILEKVLEAITTAGELRKQERFYSIVEGLHDSSVQLQVACMQLINALVTSPDDLDFRLHLRNEFVRCGLREILPELRTIKNDALDIQLKVFDENFKCSLVRCSIEYDILNFDSTEISDVYNILSYSVKDTGAETYFLSILQHLLLIRNDYFVRPQYFKIIEECVSQIVLHRSATDPDFTYRKRLDVDFSHLIDVSVDKARVEECEQRLSELTRKLDEEFTGRQEAQAQMQKKEEKINVLEAELATTVGRTSPPPPTAGGAPIPPPPPPPPPLIAASGMSLASGVPPPAPPAPGFGGSRWSPSPRTLPHGLKPKKEFKPDINMKRINWCKVCKKDDEESEEKKTIKKKVKELKVLEPKIAQNLSIFLGSFRMPYEEIKIIILEVDEKQLTESMIQNLVKHLPEQEQMHTLARFKNVYHSLSEPEQFGVVMSCVKKLRPRLNAILFKLQFEEQVNNIRPNIMAVTTACEEIKKSKGFSKLLELVLLIGNYMNAGSRNAQTYGFNIGFLCKLKDTKSADQKTTLLHFLAEICEEKHLDVFKFTEDLQNVDKASKVSAENLEKNLKQMEKQLQQLEKDLETFPPAEDMHDKFVTKIFTKHAREQYHKLANMHGNMQKLYCDLLNYFVIDPRKVTAEELFSDISNFRTMFMQAVKENTKRKETEEKMRRVKLAKEKAEKEKQERQQKKKRLLEMNSEGDETGVMDSLLEALQSGAAFRDRRKRTPRPKDIRQSPTSSSQWPVLKAWNQENQKTQLERSRSRQNIHLNSTRIPIAKELSYEVEAQSSTARSKAVGRREGLAGLGSREKAVETINSIAKGDAVPEVEALLARLRAL</sequence>
<dbReference type="PANTHER" id="PTHR45691:SF9">
    <property type="entry name" value="PROTEIN DIAPHANOUS HOMOLOG 3"/>
    <property type="match status" value="1"/>
</dbReference>
<dbReference type="InterPro" id="IPR011989">
    <property type="entry name" value="ARM-like"/>
</dbReference>
<evidence type="ECO:0000259" key="9">
    <source>
        <dbReference type="PROSITE" id="PS51444"/>
    </source>
</evidence>
<dbReference type="GO" id="GO:0005884">
    <property type="term" value="C:actin filament"/>
    <property type="evidence" value="ECO:0007669"/>
    <property type="project" value="TreeGrafter"/>
</dbReference>
<evidence type="ECO:0000256" key="2">
    <source>
        <dbReference type="ARBA" id="ARBA00008214"/>
    </source>
</evidence>
<feature type="region of interest" description="Disordered" evidence="6">
    <location>
        <begin position="1"/>
        <end position="29"/>
    </location>
</feature>
<dbReference type="GeneTree" id="ENSGT00940000157767"/>
<feature type="region of interest" description="Disordered" evidence="6">
    <location>
        <begin position="522"/>
        <end position="590"/>
    </location>
</feature>
<reference evidence="10" key="5">
    <citation type="submission" date="2025-09" db="UniProtKB">
        <authorList>
            <consortium name="Ensembl"/>
        </authorList>
    </citation>
    <scope>IDENTIFICATION</scope>
</reference>
<dbReference type="Gene3D" id="1.20.58.630">
    <property type="match status" value="1"/>
</dbReference>
<feature type="domain" description="FH2" evidence="9">
    <location>
        <begin position="556"/>
        <end position="946"/>
    </location>
</feature>
<evidence type="ECO:0000256" key="6">
    <source>
        <dbReference type="SAM" id="MobiDB-lite"/>
    </source>
</evidence>
<keyword evidence="11" id="KW-1185">Reference proteome</keyword>
<feature type="coiled-coil region" evidence="5">
    <location>
        <begin position="822"/>
        <end position="849"/>
    </location>
</feature>
<dbReference type="SMART" id="SM01140">
    <property type="entry name" value="Drf_GBD"/>
    <property type="match status" value="1"/>
</dbReference>
<accession>A0A4W3HJ63</accession>
<feature type="domain" description="DAD" evidence="7">
    <location>
        <begin position="969"/>
        <end position="999"/>
    </location>
</feature>
<dbReference type="Pfam" id="PF06345">
    <property type="entry name" value="Drf_DAD"/>
    <property type="match status" value="1"/>
</dbReference>
<dbReference type="InterPro" id="IPR014767">
    <property type="entry name" value="DAD_dom"/>
</dbReference>
<evidence type="ECO:0000313" key="11">
    <source>
        <dbReference type="Proteomes" id="UP000314986"/>
    </source>
</evidence>
<dbReference type="InterPro" id="IPR010472">
    <property type="entry name" value="FH3_dom"/>
</dbReference>
<dbReference type="Pfam" id="PF02181">
    <property type="entry name" value="FH2"/>
    <property type="match status" value="1"/>
</dbReference>
<dbReference type="Gene3D" id="1.20.58.2220">
    <property type="entry name" value="Formin, FH2 domain"/>
    <property type="match status" value="1"/>
</dbReference>
<dbReference type="Proteomes" id="UP000314986">
    <property type="component" value="Unassembled WGS sequence"/>
</dbReference>
<dbReference type="PROSITE" id="PS51232">
    <property type="entry name" value="GBD_FH3"/>
    <property type="match status" value="1"/>
</dbReference>
<dbReference type="InterPro" id="IPR016024">
    <property type="entry name" value="ARM-type_fold"/>
</dbReference>
<evidence type="ECO:0000256" key="3">
    <source>
        <dbReference type="ARBA" id="ARBA00022490"/>
    </source>
</evidence>
<reference evidence="11" key="1">
    <citation type="journal article" date="2006" name="Science">
        <title>Ancient noncoding elements conserved in the human genome.</title>
        <authorList>
            <person name="Venkatesh B."/>
            <person name="Kirkness E.F."/>
            <person name="Loh Y.H."/>
            <person name="Halpern A.L."/>
            <person name="Lee A.P."/>
            <person name="Johnson J."/>
            <person name="Dandona N."/>
            <person name="Viswanathan L.D."/>
            <person name="Tay A."/>
            <person name="Venter J.C."/>
            <person name="Strausberg R.L."/>
            <person name="Brenner S."/>
        </authorList>
    </citation>
    <scope>NUCLEOTIDE SEQUENCE [LARGE SCALE GENOMIC DNA]</scope>
</reference>
<dbReference type="Pfam" id="PF06367">
    <property type="entry name" value="Drf_FH3"/>
    <property type="match status" value="1"/>
</dbReference>
<dbReference type="STRING" id="7868.ENSCMIP00000009599"/>
<dbReference type="InterPro" id="IPR051412">
    <property type="entry name" value="Formin_Homology_Diaphanous_sf"/>
</dbReference>
<dbReference type="GO" id="GO:0031267">
    <property type="term" value="F:small GTPase binding"/>
    <property type="evidence" value="ECO:0007669"/>
    <property type="project" value="InterPro"/>
</dbReference>
<organism evidence="10 11">
    <name type="scientific">Callorhinchus milii</name>
    <name type="common">Ghost shark</name>
    <dbReference type="NCBI Taxonomy" id="7868"/>
    <lineage>
        <taxon>Eukaryota</taxon>
        <taxon>Metazoa</taxon>
        <taxon>Chordata</taxon>
        <taxon>Craniata</taxon>
        <taxon>Vertebrata</taxon>
        <taxon>Chondrichthyes</taxon>
        <taxon>Holocephali</taxon>
        <taxon>Chimaeriformes</taxon>
        <taxon>Callorhinchidae</taxon>
        <taxon>Callorhinchus</taxon>
    </lineage>
</organism>
<keyword evidence="3" id="KW-0963">Cytoplasm</keyword>
<dbReference type="SMART" id="SM00498">
    <property type="entry name" value="FH2"/>
    <property type="match status" value="1"/>
</dbReference>
<keyword evidence="4 5" id="KW-0175">Coiled coil</keyword>
<feature type="region of interest" description="Disordered" evidence="6">
    <location>
        <begin position="984"/>
        <end position="1014"/>
    </location>
</feature>
<protein>
    <submittedName>
        <fullName evidence="10">Diaphanous-related formin 3</fullName>
    </submittedName>
</protein>
<dbReference type="Gene3D" id="1.10.238.150">
    <property type="entry name" value="Formin, FH3 diaphanous domain"/>
    <property type="match status" value="1"/>
</dbReference>
<dbReference type="PROSITE" id="PS51444">
    <property type="entry name" value="FH2"/>
    <property type="match status" value="1"/>
</dbReference>
<dbReference type="FunFam" id="1.20.58.2220:FF:000003">
    <property type="entry name" value="protein diaphanous homolog 1 isoform X2"/>
    <property type="match status" value="1"/>
</dbReference>
<dbReference type="InParanoid" id="A0A4W3HJ63"/>
<proteinExistence type="inferred from homology"/>
<dbReference type="InterPro" id="IPR044933">
    <property type="entry name" value="DIA_GBD_sf"/>
</dbReference>
<dbReference type="InterPro" id="IPR015425">
    <property type="entry name" value="FH2_Formin"/>
</dbReference>
<dbReference type="GO" id="GO:0003779">
    <property type="term" value="F:actin binding"/>
    <property type="evidence" value="ECO:0007669"/>
    <property type="project" value="InterPro"/>
</dbReference>
<feature type="region of interest" description="Disordered" evidence="6">
    <location>
        <begin position="928"/>
        <end position="969"/>
    </location>
</feature>
<dbReference type="InterPro" id="IPR010473">
    <property type="entry name" value="GTPase-bd"/>
</dbReference>
<feature type="domain" description="GBD/FH3" evidence="8">
    <location>
        <begin position="87"/>
        <end position="450"/>
    </location>
</feature>
<dbReference type="PROSITE" id="PS51231">
    <property type="entry name" value="DAD"/>
    <property type="match status" value="1"/>
</dbReference>
<evidence type="ECO:0000256" key="5">
    <source>
        <dbReference type="SAM" id="Coils"/>
    </source>
</evidence>